<evidence type="ECO:0008006" key="4">
    <source>
        <dbReference type="Google" id="ProtNLM"/>
    </source>
</evidence>
<feature type="chain" id="PRO_5040241340" description="Secreted protein" evidence="1">
    <location>
        <begin position="32"/>
        <end position="283"/>
    </location>
</feature>
<protein>
    <recommendedName>
        <fullName evidence="4">Secreted protein</fullName>
    </recommendedName>
</protein>
<evidence type="ECO:0000313" key="3">
    <source>
        <dbReference type="Proteomes" id="UP000799444"/>
    </source>
</evidence>
<dbReference type="EMBL" id="ML996149">
    <property type="protein sequence ID" value="KAF2734328.1"/>
    <property type="molecule type" value="Genomic_DNA"/>
</dbReference>
<reference evidence="2" key="1">
    <citation type="journal article" date="2020" name="Stud. Mycol.">
        <title>101 Dothideomycetes genomes: a test case for predicting lifestyles and emergence of pathogens.</title>
        <authorList>
            <person name="Haridas S."/>
            <person name="Albert R."/>
            <person name="Binder M."/>
            <person name="Bloem J."/>
            <person name="Labutti K."/>
            <person name="Salamov A."/>
            <person name="Andreopoulos B."/>
            <person name="Baker S."/>
            <person name="Barry K."/>
            <person name="Bills G."/>
            <person name="Bluhm B."/>
            <person name="Cannon C."/>
            <person name="Castanera R."/>
            <person name="Culley D."/>
            <person name="Daum C."/>
            <person name="Ezra D."/>
            <person name="Gonzalez J."/>
            <person name="Henrissat B."/>
            <person name="Kuo A."/>
            <person name="Liang C."/>
            <person name="Lipzen A."/>
            <person name="Lutzoni F."/>
            <person name="Magnuson J."/>
            <person name="Mondo S."/>
            <person name="Nolan M."/>
            <person name="Ohm R."/>
            <person name="Pangilinan J."/>
            <person name="Park H.-J."/>
            <person name="Ramirez L."/>
            <person name="Alfaro M."/>
            <person name="Sun H."/>
            <person name="Tritt A."/>
            <person name="Yoshinaga Y."/>
            <person name="Zwiers L.-H."/>
            <person name="Turgeon B."/>
            <person name="Goodwin S."/>
            <person name="Spatafora J."/>
            <person name="Crous P."/>
            <person name="Grigoriev I."/>
        </authorList>
    </citation>
    <scope>NUCLEOTIDE SEQUENCE</scope>
    <source>
        <strain evidence="2">CBS 125425</strain>
    </source>
</reference>
<comment type="caution">
    <text evidence="2">The sequence shown here is derived from an EMBL/GenBank/DDBJ whole genome shotgun (WGS) entry which is preliminary data.</text>
</comment>
<proteinExistence type="predicted"/>
<dbReference type="AlphaFoldDB" id="A0A9P4QUV6"/>
<keyword evidence="1" id="KW-0732">Signal</keyword>
<dbReference type="Proteomes" id="UP000799444">
    <property type="component" value="Unassembled WGS sequence"/>
</dbReference>
<keyword evidence="3" id="KW-1185">Reference proteome</keyword>
<organism evidence="2 3">
    <name type="scientific">Polyplosphaeria fusca</name>
    <dbReference type="NCBI Taxonomy" id="682080"/>
    <lineage>
        <taxon>Eukaryota</taxon>
        <taxon>Fungi</taxon>
        <taxon>Dikarya</taxon>
        <taxon>Ascomycota</taxon>
        <taxon>Pezizomycotina</taxon>
        <taxon>Dothideomycetes</taxon>
        <taxon>Pleosporomycetidae</taxon>
        <taxon>Pleosporales</taxon>
        <taxon>Tetraplosphaeriaceae</taxon>
        <taxon>Polyplosphaeria</taxon>
    </lineage>
</organism>
<name>A0A9P4QUV6_9PLEO</name>
<evidence type="ECO:0000256" key="1">
    <source>
        <dbReference type="SAM" id="SignalP"/>
    </source>
</evidence>
<feature type="signal peptide" evidence="1">
    <location>
        <begin position="1"/>
        <end position="31"/>
    </location>
</feature>
<gene>
    <name evidence="2" type="ORF">EJ04DRAFT_523742</name>
</gene>
<accession>A0A9P4QUV6</accession>
<evidence type="ECO:0000313" key="2">
    <source>
        <dbReference type="EMBL" id="KAF2734328.1"/>
    </source>
</evidence>
<sequence>MRRLGLLTILDDFALLVVIGSLLFDASVSDGALVVDQVHAQFMHHAPLEMALLEARSSGIGAFDSALEALLGPRVLANLVDGAARDGHCTTSMVGNKRLGLINVFSPLDWWSGSCSCRRHRSDGAFGRAKGENGGMRGQREKVNKQHKSLQLSAPSSLRAHLRFVPTLLTRIRRFEKLIGATLDEIRSSSIGQKVSAAAPMYKPLWAAQSYSCCLAVGDLEFLLAPNSWCLFERRYRQHFDECDRACSVLTNFSPWLKVQLNIIRGVRDSELACLILVRWDWS</sequence>